<sequence length="278" mass="30621">MGWSGSTENGAATYMSADMAGDDEMVGYYAYAFKDGKCTDAVFNIVCENEMMAQYLSRMLNSGEWAEEEDEGDYTYSMKTANIPATPIIQRAIQHAKANRRAATKAVDVSMLNISCTQSGRVVFFSLQTVVGLDGKTVKYVNQAWDTGLNLNELPEKPVFGTWNEATGQYASNHIFALPGTKVEVKAGFNKENKLNQYTETWTLPNVAWAELMEGSIKDQAEDWASIGGAQVEVVRNHYSVTIRLINAELTAIDKAQLLRLIIAVDILNAQPIGTAIF</sequence>
<dbReference type="AlphaFoldDB" id="J9GH62"/>
<reference evidence="1" key="1">
    <citation type="journal article" date="2012" name="PLoS ONE">
        <title>Gene sets for utilization of primary and secondary nutrition supplies in the distal gut of endangered iberian lynx.</title>
        <authorList>
            <person name="Alcaide M."/>
            <person name="Messina E."/>
            <person name="Richter M."/>
            <person name="Bargiela R."/>
            <person name="Peplies J."/>
            <person name="Huws S.A."/>
            <person name="Newbold C.J."/>
            <person name="Golyshin P.N."/>
            <person name="Simon M.A."/>
            <person name="Lopez G."/>
            <person name="Yakimov M.M."/>
            <person name="Ferrer M."/>
        </authorList>
    </citation>
    <scope>NUCLEOTIDE SEQUENCE</scope>
</reference>
<protein>
    <submittedName>
        <fullName evidence="1">Uncharacterized protein</fullName>
    </submittedName>
</protein>
<proteinExistence type="predicted"/>
<gene>
    <name evidence="1" type="ORF">EVA_05093</name>
</gene>
<organism evidence="1">
    <name type="scientific">gut metagenome</name>
    <dbReference type="NCBI Taxonomy" id="749906"/>
    <lineage>
        <taxon>unclassified sequences</taxon>
        <taxon>metagenomes</taxon>
        <taxon>organismal metagenomes</taxon>
    </lineage>
</organism>
<comment type="caution">
    <text evidence="1">The sequence shown here is derived from an EMBL/GenBank/DDBJ whole genome shotgun (WGS) entry which is preliminary data.</text>
</comment>
<name>J9GH62_9ZZZZ</name>
<accession>J9GH62</accession>
<evidence type="ECO:0000313" key="1">
    <source>
        <dbReference type="EMBL" id="EJX06797.1"/>
    </source>
</evidence>
<dbReference type="EMBL" id="AMCI01001057">
    <property type="protein sequence ID" value="EJX06797.1"/>
    <property type="molecule type" value="Genomic_DNA"/>
</dbReference>